<proteinExistence type="predicted"/>
<keyword evidence="2" id="KW-1133">Transmembrane helix</keyword>
<feature type="transmembrane region" description="Helical" evidence="2">
    <location>
        <begin position="120"/>
        <end position="139"/>
    </location>
</feature>
<sequence>MMAGGTHSGGATMRIAATIIVVNACVAVLAAGTWDAAMGMGLIKRSGSVDAATVSLQHREQSRRRVSSRRHHQDIPRPRRWLLHPSTALIGVGVVVLMRTLARRRRLKPVVPRPKSTMKALLVGIPAVATSALLCMFTRHKPNQASPEASPPVVVRVQERPRCCIPAFLVILIIMAVITAGVIVAVIVSRRHQSRDLRSSSVVDDDLPT</sequence>
<evidence type="ECO:0000313" key="3">
    <source>
        <dbReference type="EMBL" id="SPQ96053.1"/>
    </source>
</evidence>
<keyword evidence="3" id="KW-0496">Mitochondrion</keyword>
<organism evidence="3 4">
    <name type="scientific">Plasmodiophora brassicae</name>
    <name type="common">Clubroot disease agent</name>
    <dbReference type="NCBI Taxonomy" id="37360"/>
    <lineage>
        <taxon>Eukaryota</taxon>
        <taxon>Sar</taxon>
        <taxon>Rhizaria</taxon>
        <taxon>Endomyxa</taxon>
        <taxon>Phytomyxea</taxon>
        <taxon>Plasmodiophorida</taxon>
        <taxon>Plasmodiophoridae</taxon>
        <taxon>Plasmodiophora</taxon>
    </lineage>
</organism>
<evidence type="ECO:0000313" key="4">
    <source>
        <dbReference type="Proteomes" id="UP000290189"/>
    </source>
</evidence>
<keyword evidence="2" id="KW-0812">Transmembrane</keyword>
<dbReference type="Proteomes" id="UP000290189">
    <property type="component" value="Unassembled WGS sequence"/>
</dbReference>
<evidence type="ECO:0000256" key="1">
    <source>
        <dbReference type="SAM" id="MobiDB-lite"/>
    </source>
</evidence>
<keyword evidence="2" id="KW-0472">Membrane</keyword>
<feature type="transmembrane region" description="Helical" evidence="2">
    <location>
        <begin position="12"/>
        <end position="34"/>
    </location>
</feature>
<feature type="compositionally biased region" description="Basic residues" evidence="1">
    <location>
        <begin position="61"/>
        <end position="74"/>
    </location>
</feature>
<feature type="transmembrane region" description="Helical" evidence="2">
    <location>
        <begin position="81"/>
        <end position="99"/>
    </location>
</feature>
<dbReference type="EMBL" id="OVEO01000005">
    <property type="protein sequence ID" value="SPQ96053.1"/>
    <property type="molecule type" value="Genomic_DNA"/>
</dbReference>
<reference evidence="3 4" key="1">
    <citation type="submission" date="2018-03" db="EMBL/GenBank/DDBJ databases">
        <authorList>
            <person name="Fogelqvist J."/>
        </authorList>
    </citation>
    <scope>NUCLEOTIDE SEQUENCE [LARGE SCALE GENOMIC DNA]</scope>
</reference>
<gene>
    <name evidence="3" type="ORF">PLBR_LOCUS3268</name>
</gene>
<dbReference type="AlphaFoldDB" id="A0A3P3Y798"/>
<accession>A0A3P3Y798</accession>
<protein>
    <submittedName>
        <fullName evidence="3">Uncharacterized protein</fullName>
    </submittedName>
</protein>
<feature type="transmembrane region" description="Helical" evidence="2">
    <location>
        <begin position="165"/>
        <end position="188"/>
    </location>
</feature>
<geneLocation type="mitochondrion" evidence="3"/>
<evidence type="ECO:0000256" key="2">
    <source>
        <dbReference type="SAM" id="Phobius"/>
    </source>
</evidence>
<name>A0A3P3Y798_PLABS</name>
<feature type="region of interest" description="Disordered" evidence="1">
    <location>
        <begin position="55"/>
        <end position="74"/>
    </location>
</feature>